<feature type="non-terminal residue" evidence="9">
    <location>
        <position position="1"/>
    </location>
</feature>
<feature type="domain" description="ABC3 transporter permease C-terminal" evidence="8">
    <location>
        <begin position="95"/>
        <end position="186"/>
    </location>
</feature>
<dbReference type="EMBL" id="BART01008117">
    <property type="protein sequence ID" value="GAG69044.1"/>
    <property type="molecule type" value="Genomic_DNA"/>
</dbReference>
<evidence type="ECO:0000256" key="2">
    <source>
        <dbReference type="ARBA" id="ARBA00022475"/>
    </source>
</evidence>
<feature type="transmembrane region" description="Helical" evidence="7">
    <location>
        <begin position="135"/>
        <end position="161"/>
    </location>
</feature>
<dbReference type="PANTHER" id="PTHR30572">
    <property type="entry name" value="MEMBRANE COMPONENT OF TRANSPORTER-RELATED"/>
    <property type="match status" value="1"/>
</dbReference>
<dbReference type="InterPro" id="IPR050250">
    <property type="entry name" value="Macrolide_Exporter_MacB"/>
</dbReference>
<evidence type="ECO:0000256" key="7">
    <source>
        <dbReference type="SAM" id="Phobius"/>
    </source>
</evidence>
<evidence type="ECO:0000313" key="9">
    <source>
        <dbReference type="EMBL" id="GAG69044.1"/>
    </source>
</evidence>
<keyword evidence="4 7" id="KW-1133">Transmembrane helix</keyword>
<reference evidence="9" key="1">
    <citation type="journal article" date="2014" name="Front. Microbiol.">
        <title>High frequency of phylogenetically diverse reductive dehalogenase-homologous genes in deep subseafloor sedimentary metagenomes.</title>
        <authorList>
            <person name="Kawai M."/>
            <person name="Futagami T."/>
            <person name="Toyoda A."/>
            <person name="Takaki Y."/>
            <person name="Nishi S."/>
            <person name="Hori S."/>
            <person name="Arai W."/>
            <person name="Tsubouchi T."/>
            <person name="Morono Y."/>
            <person name="Uchiyama I."/>
            <person name="Ito T."/>
            <person name="Fujiyama A."/>
            <person name="Inagaki F."/>
            <person name="Takami H."/>
        </authorList>
    </citation>
    <scope>NUCLEOTIDE SEQUENCE</scope>
    <source>
        <strain evidence="9">Expedition CK06-06</strain>
    </source>
</reference>
<dbReference type="GO" id="GO:0005886">
    <property type="term" value="C:plasma membrane"/>
    <property type="evidence" value="ECO:0007669"/>
    <property type="project" value="UniProtKB-SubCell"/>
</dbReference>
<protein>
    <recommendedName>
        <fullName evidence="8">ABC3 transporter permease C-terminal domain-containing protein</fullName>
    </recommendedName>
</protein>
<accession>X0ZI67</accession>
<dbReference type="AlphaFoldDB" id="X0ZI67"/>
<evidence type="ECO:0000259" key="8">
    <source>
        <dbReference type="Pfam" id="PF02687"/>
    </source>
</evidence>
<dbReference type="GO" id="GO:0022857">
    <property type="term" value="F:transmembrane transporter activity"/>
    <property type="evidence" value="ECO:0007669"/>
    <property type="project" value="TreeGrafter"/>
</dbReference>
<evidence type="ECO:0000256" key="6">
    <source>
        <dbReference type="ARBA" id="ARBA00038076"/>
    </source>
</evidence>
<feature type="transmembrane region" description="Helical" evidence="7">
    <location>
        <begin position="167"/>
        <end position="186"/>
    </location>
</feature>
<evidence type="ECO:0000256" key="5">
    <source>
        <dbReference type="ARBA" id="ARBA00023136"/>
    </source>
</evidence>
<gene>
    <name evidence="9" type="ORF">S01H4_18330</name>
</gene>
<organism evidence="9">
    <name type="scientific">marine sediment metagenome</name>
    <dbReference type="NCBI Taxonomy" id="412755"/>
    <lineage>
        <taxon>unclassified sequences</taxon>
        <taxon>metagenomes</taxon>
        <taxon>ecological metagenomes</taxon>
    </lineage>
</organism>
<keyword evidence="5 7" id="KW-0472">Membrane</keyword>
<dbReference type="InterPro" id="IPR003838">
    <property type="entry name" value="ABC3_permease_C"/>
</dbReference>
<proteinExistence type="inferred from homology"/>
<name>X0ZI67_9ZZZZ</name>
<dbReference type="PANTHER" id="PTHR30572:SF4">
    <property type="entry name" value="ABC TRANSPORTER PERMEASE YTRF"/>
    <property type="match status" value="1"/>
</dbReference>
<keyword evidence="3 7" id="KW-0812">Transmembrane</keyword>
<comment type="caution">
    <text evidence="9">The sequence shown here is derived from an EMBL/GenBank/DDBJ whole genome shotgun (WGS) entry which is preliminary data.</text>
</comment>
<feature type="transmembrane region" description="Helical" evidence="7">
    <location>
        <begin position="87"/>
        <end position="114"/>
    </location>
</feature>
<dbReference type="Pfam" id="PF02687">
    <property type="entry name" value="FtsX"/>
    <property type="match status" value="1"/>
</dbReference>
<evidence type="ECO:0000256" key="3">
    <source>
        <dbReference type="ARBA" id="ARBA00022692"/>
    </source>
</evidence>
<sequence>LEKKGKMLGQSMDNEVIIPFSTFRKLFIRRGREAIAIAILAKDKEEAIDEIRGVLRRIRKVKPGKEDDFSINTQDVLMDMYNKFTGAAFVVMIGVASLSLLIGGIGIMNIMLVSVTERTREIGIRKAIGARYKDILYQFLTEAVVISGFGGTIGIIVGFSLAKIISVASKIPSAIPLWVVFLGFGFSTKEKWLL</sequence>
<evidence type="ECO:0000256" key="1">
    <source>
        <dbReference type="ARBA" id="ARBA00004651"/>
    </source>
</evidence>
<comment type="subcellular location">
    <subcellularLocation>
        <location evidence="1">Cell membrane</location>
        <topology evidence="1">Multi-pass membrane protein</topology>
    </subcellularLocation>
</comment>
<keyword evidence="2" id="KW-1003">Cell membrane</keyword>
<comment type="similarity">
    <text evidence="6">Belongs to the ABC-4 integral membrane protein family.</text>
</comment>
<evidence type="ECO:0000256" key="4">
    <source>
        <dbReference type="ARBA" id="ARBA00022989"/>
    </source>
</evidence>